<dbReference type="GO" id="GO:0016740">
    <property type="term" value="F:transferase activity"/>
    <property type="evidence" value="ECO:0007669"/>
    <property type="project" value="UniProtKB-KW"/>
</dbReference>
<reference evidence="3" key="1">
    <citation type="submission" date="2016-10" db="EMBL/GenBank/DDBJ databases">
        <authorList>
            <person name="Varghese N."/>
            <person name="Submissions S."/>
        </authorList>
    </citation>
    <scope>NUCLEOTIDE SEQUENCE [LARGE SCALE GENOMIC DNA]</scope>
    <source>
        <strain evidence="3">DSM 11526</strain>
    </source>
</reference>
<dbReference type="AlphaFoldDB" id="A0A1H4G6Y7"/>
<sequence>MDGSVSTEPLFRAAIVIPVYNHEEAIGPTLASVLEYGYPVLLVDDGSGPACRDVLINLDRQYDERVQLIRLAQNGGKGAAVKAGLRHLFALGYTHAVQIDADGQHDLTDLPTFMATGKRQPEALVTGYPRYDASVPALRYYARYLTHVWVWINTLSLRIKDTMCGFRVYPLAKVVELLDQESCGNRMDFDPEVIVRWAWRGWPVENLPTQVHYPIDGVSHFNAVKDNVLISLMHARLFFGMLVRLPKILSNRRHV</sequence>
<dbReference type="EMBL" id="FNRJ01000014">
    <property type="protein sequence ID" value="SEB04668.1"/>
    <property type="molecule type" value="Genomic_DNA"/>
</dbReference>
<feature type="domain" description="Glycosyltransferase 2-like" evidence="1">
    <location>
        <begin position="15"/>
        <end position="133"/>
    </location>
</feature>
<protein>
    <submittedName>
        <fullName evidence="2">Glycosyltransferase involved in cell wall bisynthesis</fullName>
    </submittedName>
</protein>
<organism evidence="2 3">
    <name type="scientific">Marinobacterium iners DSM 11526</name>
    <dbReference type="NCBI Taxonomy" id="1122198"/>
    <lineage>
        <taxon>Bacteria</taxon>
        <taxon>Pseudomonadati</taxon>
        <taxon>Pseudomonadota</taxon>
        <taxon>Gammaproteobacteria</taxon>
        <taxon>Oceanospirillales</taxon>
        <taxon>Oceanospirillaceae</taxon>
        <taxon>Marinobacterium</taxon>
    </lineage>
</organism>
<dbReference type="RefSeq" id="WP_254775046.1">
    <property type="nucleotide sequence ID" value="NZ_FNRJ01000014.1"/>
</dbReference>
<dbReference type="Proteomes" id="UP000242469">
    <property type="component" value="Unassembled WGS sequence"/>
</dbReference>
<evidence type="ECO:0000259" key="1">
    <source>
        <dbReference type="Pfam" id="PF00535"/>
    </source>
</evidence>
<evidence type="ECO:0000313" key="2">
    <source>
        <dbReference type="EMBL" id="SEB04668.1"/>
    </source>
</evidence>
<dbReference type="Gene3D" id="3.90.550.10">
    <property type="entry name" value="Spore Coat Polysaccharide Biosynthesis Protein SpsA, Chain A"/>
    <property type="match status" value="1"/>
</dbReference>
<dbReference type="InterPro" id="IPR001173">
    <property type="entry name" value="Glyco_trans_2-like"/>
</dbReference>
<keyword evidence="2" id="KW-0808">Transferase</keyword>
<dbReference type="PANTHER" id="PTHR10859">
    <property type="entry name" value="GLYCOSYL TRANSFERASE"/>
    <property type="match status" value="1"/>
</dbReference>
<dbReference type="GO" id="GO:0006487">
    <property type="term" value="P:protein N-linked glycosylation"/>
    <property type="evidence" value="ECO:0007669"/>
    <property type="project" value="TreeGrafter"/>
</dbReference>
<keyword evidence="3" id="KW-1185">Reference proteome</keyword>
<dbReference type="Pfam" id="PF00535">
    <property type="entry name" value="Glycos_transf_2"/>
    <property type="match status" value="1"/>
</dbReference>
<dbReference type="SUPFAM" id="SSF53448">
    <property type="entry name" value="Nucleotide-diphospho-sugar transferases"/>
    <property type="match status" value="1"/>
</dbReference>
<accession>A0A1H4G6Y7</accession>
<dbReference type="STRING" id="1122198.SAMN02745729_11439"/>
<name>A0A1H4G6Y7_9GAMM</name>
<gene>
    <name evidence="2" type="ORF">SAMN02745729_11439</name>
</gene>
<evidence type="ECO:0000313" key="3">
    <source>
        <dbReference type="Proteomes" id="UP000242469"/>
    </source>
</evidence>
<dbReference type="CDD" id="cd04179">
    <property type="entry name" value="DPM_DPG-synthase_like"/>
    <property type="match status" value="1"/>
</dbReference>
<proteinExistence type="predicted"/>
<dbReference type="PANTHER" id="PTHR10859:SF91">
    <property type="entry name" value="DOLICHYL-PHOSPHATE BETA-GLUCOSYLTRANSFERASE"/>
    <property type="match status" value="1"/>
</dbReference>
<dbReference type="InterPro" id="IPR029044">
    <property type="entry name" value="Nucleotide-diphossugar_trans"/>
</dbReference>